<sequence>MLPTERQIVRYLLTGEQCNANISIALLTNAIFLSQPDLPKKHVKEEKDGYLRRNAQNGVRLEVNHDIF</sequence>
<organism evidence="1 2">
    <name type="scientific">Dendrobium nobile</name>
    <name type="common">Orchid</name>
    <dbReference type="NCBI Taxonomy" id="94219"/>
    <lineage>
        <taxon>Eukaryota</taxon>
        <taxon>Viridiplantae</taxon>
        <taxon>Streptophyta</taxon>
        <taxon>Embryophyta</taxon>
        <taxon>Tracheophyta</taxon>
        <taxon>Spermatophyta</taxon>
        <taxon>Magnoliopsida</taxon>
        <taxon>Liliopsida</taxon>
        <taxon>Asparagales</taxon>
        <taxon>Orchidaceae</taxon>
        <taxon>Epidendroideae</taxon>
        <taxon>Malaxideae</taxon>
        <taxon>Dendrobiinae</taxon>
        <taxon>Dendrobium</taxon>
    </lineage>
</organism>
<comment type="caution">
    <text evidence="1">The sequence shown here is derived from an EMBL/GenBank/DDBJ whole genome shotgun (WGS) entry which is preliminary data.</text>
</comment>
<keyword evidence="2" id="KW-1185">Reference proteome</keyword>
<dbReference type="AlphaFoldDB" id="A0A8T3A6X7"/>
<proteinExistence type="predicted"/>
<evidence type="ECO:0000313" key="2">
    <source>
        <dbReference type="Proteomes" id="UP000829196"/>
    </source>
</evidence>
<dbReference type="Proteomes" id="UP000829196">
    <property type="component" value="Unassembled WGS sequence"/>
</dbReference>
<dbReference type="OrthoDB" id="10447481at2759"/>
<reference evidence="1" key="1">
    <citation type="journal article" date="2022" name="Front. Genet.">
        <title>Chromosome-Scale Assembly of the Dendrobium nobile Genome Provides Insights Into the Molecular Mechanism of the Biosynthesis of the Medicinal Active Ingredient of Dendrobium.</title>
        <authorList>
            <person name="Xu Q."/>
            <person name="Niu S.-C."/>
            <person name="Li K.-L."/>
            <person name="Zheng P.-J."/>
            <person name="Zhang X.-J."/>
            <person name="Jia Y."/>
            <person name="Liu Y."/>
            <person name="Niu Y.-X."/>
            <person name="Yu L.-H."/>
            <person name="Chen D.-F."/>
            <person name="Zhang G.-Q."/>
        </authorList>
    </citation>
    <scope>NUCLEOTIDE SEQUENCE</scope>
    <source>
        <tissue evidence="1">Leaf</tissue>
    </source>
</reference>
<protein>
    <submittedName>
        <fullName evidence="1">Uncharacterized protein</fullName>
    </submittedName>
</protein>
<accession>A0A8T3A6X7</accession>
<dbReference type="EMBL" id="JAGYWB010000018">
    <property type="protein sequence ID" value="KAI0491552.1"/>
    <property type="molecule type" value="Genomic_DNA"/>
</dbReference>
<name>A0A8T3A6X7_DENNO</name>
<evidence type="ECO:0000313" key="1">
    <source>
        <dbReference type="EMBL" id="KAI0491552.1"/>
    </source>
</evidence>
<gene>
    <name evidence="1" type="ORF">KFK09_025812</name>
</gene>